<dbReference type="CDD" id="cd03444">
    <property type="entry name" value="Thioesterase_II_repeat1"/>
    <property type="match status" value="1"/>
</dbReference>
<dbReference type="KEGG" id="jde:Jden_0935"/>
<dbReference type="RefSeq" id="WP_015771219.1">
    <property type="nucleotide sequence ID" value="NC_013174.1"/>
</dbReference>
<dbReference type="GO" id="GO:0009062">
    <property type="term" value="P:fatty acid catabolic process"/>
    <property type="evidence" value="ECO:0007669"/>
    <property type="project" value="TreeGrafter"/>
</dbReference>
<protein>
    <submittedName>
        <fullName evidence="5">Acyl-CoA thioesterase</fullName>
    </submittedName>
</protein>
<dbReference type="GO" id="GO:0006637">
    <property type="term" value="P:acyl-CoA metabolic process"/>
    <property type="evidence" value="ECO:0007669"/>
    <property type="project" value="InterPro"/>
</dbReference>
<proteinExistence type="inferred from homology"/>
<accession>C7R2W9</accession>
<dbReference type="InterPro" id="IPR042171">
    <property type="entry name" value="Acyl-CoA_hotdog"/>
</dbReference>
<dbReference type="eggNOG" id="COG1946">
    <property type="taxonomic scope" value="Bacteria"/>
</dbReference>
<keyword evidence="6" id="KW-1185">Reference proteome</keyword>
<dbReference type="InterPro" id="IPR049450">
    <property type="entry name" value="ACOT8-like_C"/>
</dbReference>
<gene>
    <name evidence="5" type="ordered locus">Jden_0935</name>
</gene>
<dbReference type="AlphaFoldDB" id="C7R2W9"/>
<evidence type="ECO:0000256" key="2">
    <source>
        <dbReference type="ARBA" id="ARBA00022801"/>
    </source>
</evidence>
<sequence length="323" mass="35879">MSERPQHKKTPYTPDITRIEADPLGHLLRVMDLEYNGDVSGEDVYSGESVHQPSGRVYGGQVLAQSLLAAGRTVDPARPPHSLHGYFLRPGDIHQPVDFTVERLRDGGSFSARRAHAYQSGQAILSMIASFQEVQDGRELAEPMPDVERPDNLQSAHDELAHIDHPVAAFWTRQSAFDIRHVEPSIYLSPDTRGVTRQGVWMKARGVVQGPQLLHRALLAYACDQIMLEPILRGLGQSWVSPGLSIASLDHAMWWHRDVSVDEWFLFIQDSPSAQGGRGLGLSRVYQEDGTLIATTAQEGMTRFAGQHPARSEFTRPAPQDPK</sequence>
<dbReference type="Proteomes" id="UP000000628">
    <property type="component" value="Chromosome"/>
</dbReference>
<dbReference type="PANTHER" id="PTHR11066">
    <property type="entry name" value="ACYL-COA THIOESTERASE"/>
    <property type="match status" value="1"/>
</dbReference>
<dbReference type="InterPro" id="IPR003703">
    <property type="entry name" value="Acyl_CoA_thio"/>
</dbReference>
<dbReference type="InterPro" id="IPR029069">
    <property type="entry name" value="HotDog_dom_sf"/>
</dbReference>
<feature type="domain" description="Acyl-CoA thioesterase-like C-terminal" evidence="4">
    <location>
        <begin position="164"/>
        <end position="301"/>
    </location>
</feature>
<dbReference type="PANTHER" id="PTHR11066:SF34">
    <property type="entry name" value="ACYL-COENZYME A THIOESTERASE 8"/>
    <property type="match status" value="1"/>
</dbReference>
<comment type="similarity">
    <text evidence="1">Belongs to the C/M/P thioester hydrolase family.</text>
</comment>
<dbReference type="CDD" id="cd03445">
    <property type="entry name" value="Thioesterase_II_repeat2"/>
    <property type="match status" value="1"/>
</dbReference>
<dbReference type="HOGENOM" id="CLU_032690_0_1_11"/>
<dbReference type="EMBL" id="CP001706">
    <property type="protein sequence ID" value="ACV08591.1"/>
    <property type="molecule type" value="Genomic_DNA"/>
</dbReference>
<evidence type="ECO:0000259" key="3">
    <source>
        <dbReference type="Pfam" id="PF13622"/>
    </source>
</evidence>
<evidence type="ECO:0000313" key="6">
    <source>
        <dbReference type="Proteomes" id="UP000000628"/>
    </source>
</evidence>
<dbReference type="OrthoDB" id="9781019at2"/>
<evidence type="ECO:0000259" key="4">
    <source>
        <dbReference type="Pfam" id="PF20789"/>
    </source>
</evidence>
<dbReference type="Pfam" id="PF13622">
    <property type="entry name" value="4HBT_3"/>
    <property type="match status" value="1"/>
</dbReference>
<organism evidence="5 6">
    <name type="scientific">Jonesia denitrificans (strain ATCC 14870 / DSM 20603 / BCRC 15368 / CIP 55.134 / JCM 11481 / NBRC 15587 / NCTC 10816 / Prevot 55134)</name>
    <name type="common">Listeria denitrificans</name>
    <dbReference type="NCBI Taxonomy" id="471856"/>
    <lineage>
        <taxon>Bacteria</taxon>
        <taxon>Bacillati</taxon>
        <taxon>Actinomycetota</taxon>
        <taxon>Actinomycetes</taxon>
        <taxon>Micrococcales</taxon>
        <taxon>Jonesiaceae</taxon>
        <taxon>Jonesia</taxon>
    </lineage>
</organism>
<dbReference type="InterPro" id="IPR049449">
    <property type="entry name" value="TesB_ACOT8-like_N"/>
</dbReference>
<feature type="domain" description="Acyl-CoA thioesterase-like N-terminal HotDog" evidence="3">
    <location>
        <begin position="53"/>
        <end position="132"/>
    </location>
</feature>
<dbReference type="STRING" id="471856.Jden_0935"/>
<name>C7R2W9_JONDD</name>
<evidence type="ECO:0000313" key="5">
    <source>
        <dbReference type="EMBL" id="ACV08591.1"/>
    </source>
</evidence>
<reference evidence="5 6" key="1">
    <citation type="journal article" date="2009" name="Stand. Genomic Sci.">
        <title>Complete genome sequence of Jonesia denitrificans type strain (Prevot 55134).</title>
        <authorList>
            <person name="Pukall R."/>
            <person name="Gehrich-Schroter G."/>
            <person name="Lapidus A."/>
            <person name="Nolan M."/>
            <person name="Glavina Del Rio T."/>
            <person name="Lucas S."/>
            <person name="Chen F."/>
            <person name="Tice H."/>
            <person name="Pitluck S."/>
            <person name="Cheng J.F."/>
            <person name="Copeland A."/>
            <person name="Saunders E."/>
            <person name="Brettin T."/>
            <person name="Detter J.C."/>
            <person name="Bruce D."/>
            <person name="Goodwin L."/>
            <person name="Pati A."/>
            <person name="Ivanova N."/>
            <person name="Mavromatis K."/>
            <person name="Ovchinnikova G."/>
            <person name="Chen A."/>
            <person name="Palaniappan K."/>
            <person name="Land M."/>
            <person name="Hauser L."/>
            <person name="Chang Y.J."/>
            <person name="Jeffries C.D."/>
            <person name="Chain P."/>
            <person name="Goker M."/>
            <person name="Bristow J."/>
            <person name="Eisen J.A."/>
            <person name="Markowitz V."/>
            <person name="Hugenholtz P."/>
            <person name="Kyrpides N.C."/>
            <person name="Klenk H.P."/>
            <person name="Han C."/>
        </authorList>
    </citation>
    <scope>NUCLEOTIDE SEQUENCE [LARGE SCALE GENOMIC DNA]</scope>
    <source>
        <strain evidence="6">ATCC 14870 / DSM 20603 / BCRC 15368 / CIP 55.134 / JCM 11481 / NBRC 15587 / NCTC 10816 / Prevot 55134</strain>
    </source>
</reference>
<evidence type="ECO:0000256" key="1">
    <source>
        <dbReference type="ARBA" id="ARBA00006538"/>
    </source>
</evidence>
<dbReference type="SUPFAM" id="SSF54637">
    <property type="entry name" value="Thioesterase/thiol ester dehydrase-isomerase"/>
    <property type="match status" value="2"/>
</dbReference>
<keyword evidence="2" id="KW-0378">Hydrolase</keyword>
<dbReference type="GO" id="GO:0047617">
    <property type="term" value="F:fatty acyl-CoA hydrolase activity"/>
    <property type="evidence" value="ECO:0007669"/>
    <property type="project" value="InterPro"/>
</dbReference>
<dbReference type="Pfam" id="PF20789">
    <property type="entry name" value="4HBT_3C"/>
    <property type="match status" value="1"/>
</dbReference>
<dbReference type="Gene3D" id="2.40.160.210">
    <property type="entry name" value="Acyl-CoA thioesterase, double hotdog domain"/>
    <property type="match status" value="1"/>
</dbReference>